<keyword evidence="1" id="KW-0560">Oxidoreductase</keyword>
<sequence length="389" mass="40880">MVIIGGAAIGAACAWFLTGELGAGARILVVERDPSFAHASTSHTNSCMRQQFSNPVNIRISQFARGYVRDFRAAMGGDPEVPGIAFDPLGYLYLAATEAGAAALRANNAVQRAEGAAAELLEPAALAARLPFLRTDDLRLASLGGPDEGYFDGATMIAWWRRMARARGVETLAAEAVGLALAGGRATGVRLSTGQTVAAGWVVNAAGPRAARVAAWAGFALPVEPRKRTTWVFTTPEPLGAKLPLTVDPSGVHVRQDGAGYMAGSGPAGADAAVEPDDFTEDPDLWQDHVWPILAARISAFARLRVTASWVGHYAWNRLDRNAVIGAVPGCPNLILANGFSGHGLQQAPAMGRGVAELIARGRFRSLDLSELGPARLLTGTPFAERNVI</sequence>
<dbReference type="EMBL" id="WIND01000002">
    <property type="protein sequence ID" value="MSU88772.1"/>
    <property type="molecule type" value="Genomic_DNA"/>
</dbReference>
<dbReference type="InterPro" id="IPR006076">
    <property type="entry name" value="FAD-dep_OxRdtase"/>
</dbReference>
<dbReference type="Gene3D" id="3.30.9.10">
    <property type="entry name" value="D-Amino Acid Oxidase, subunit A, domain 2"/>
    <property type="match status" value="1"/>
</dbReference>
<dbReference type="Proteomes" id="UP000474957">
    <property type="component" value="Unassembled WGS sequence"/>
</dbReference>
<evidence type="ECO:0000259" key="2">
    <source>
        <dbReference type="Pfam" id="PF01266"/>
    </source>
</evidence>
<protein>
    <submittedName>
        <fullName evidence="3">FAD-dependent oxidoreductase</fullName>
    </submittedName>
</protein>
<evidence type="ECO:0000313" key="3">
    <source>
        <dbReference type="EMBL" id="MSU88772.1"/>
    </source>
</evidence>
<comment type="caution">
    <text evidence="3">The sequence shown here is derived from an EMBL/GenBank/DDBJ whole genome shotgun (WGS) entry which is preliminary data.</text>
</comment>
<dbReference type="AlphaFoldDB" id="A0A6L5YY37"/>
<dbReference type="SUPFAM" id="SSF51905">
    <property type="entry name" value="FAD/NAD(P)-binding domain"/>
    <property type="match status" value="1"/>
</dbReference>
<gene>
    <name evidence="3" type="ORF">GE300_03940</name>
</gene>
<dbReference type="InterPro" id="IPR036188">
    <property type="entry name" value="FAD/NAD-bd_sf"/>
</dbReference>
<evidence type="ECO:0000256" key="1">
    <source>
        <dbReference type="ARBA" id="ARBA00023002"/>
    </source>
</evidence>
<dbReference type="Pfam" id="PF01266">
    <property type="entry name" value="DAO"/>
    <property type="match status" value="1"/>
</dbReference>
<dbReference type="PANTHER" id="PTHR13847:SF287">
    <property type="entry name" value="FAD-DEPENDENT OXIDOREDUCTASE DOMAIN-CONTAINING PROTEIN 1"/>
    <property type="match status" value="1"/>
</dbReference>
<name>A0A6L5YY37_9RHOB</name>
<dbReference type="GO" id="GO:0016491">
    <property type="term" value="F:oxidoreductase activity"/>
    <property type="evidence" value="ECO:0007669"/>
    <property type="project" value="UniProtKB-KW"/>
</dbReference>
<evidence type="ECO:0000313" key="4">
    <source>
        <dbReference type="Proteomes" id="UP000474957"/>
    </source>
</evidence>
<proteinExistence type="predicted"/>
<organism evidence="3 4">
    <name type="scientific">Halovulum marinum</name>
    <dbReference type="NCBI Taxonomy" id="2662447"/>
    <lineage>
        <taxon>Bacteria</taxon>
        <taxon>Pseudomonadati</taxon>
        <taxon>Pseudomonadota</taxon>
        <taxon>Alphaproteobacteria</taxon>
        <taxon>Rhodobacterales</taxon>
        <taxon>Paracoccaceae</taxon>
        <taxon>Halovulum</taxon>
    </lineage>
</organism>
<accession>A0A6L5YY37</accession>
<dbReference type="GO" id="GO:0032981">
    <property type="term" value="P:mitochondrial respiratory chain complex I assembly"/>
    <property type="evidence" value="ECO:0007669"/>
    <property type="project" value="TreeGrafter"/>
</dbReference>
<keyword evidence="4" id="KW-1185">Reference proteome</keyword>
<reference evidence="3 4" key="1">
    <citation type="submission" date="2019-10" db="EMBL/GenBank/DDBJ databases">
        <title>Cognatihalovulum marinum gen. nov. sp. nov., a new member of the family Rhodobacteraceae isolated from deep seawater of the Northwest Indian Ocean.</title>
        <authorList>
            <person name="Ruan C."/>
            <person name="Wang J."/>
            <person name="Zheng X."/>
            <person name="Song L."/>
            <person name="Zhu Y."/>
            <person name="Huang Y."/>
            <person name="Lu Z."/>
            <person name="Du W."/>
            <person name="Huang L."/>
            <person name="Dai X."/>
        </authorList>
    </citation>
    <scope>NUCLEOTIDE SEQUENCE [LARGE SCALE GENOMIC DNA]</scope>
    <source>
        <strain evidence="3 4">2CG4</strain>
    </source>
</reference>
<feature type="domain" description="FAD dependent oxidoreductase" evidence="2">
    <location>
        <begin position="2"/>
        <end position="358"/>
    </location>
</feature>
<dbReference type="GO" id="GO:0005737">
    <property type="term" value="C:cytoplasm"/>
    <property type="evidence" value="ECO:0007669"/>
    <property type="project" value="TreeGrafter"/>
</dbReference>
<dbReference type="Gene3D" id="3.50.50.60">
    <property type="entry name" value="FAD/NAD(P)-binding domain"/>
    <property type="match status" value="1"/>
</dbReference>
<dbReference type="PANTHER" id="PTHR13847">
    <property type="entry name" value="SARCOSINE DEHYDROGENASE-RELATED"/>
    <property type="match status" value="1"/>
</dbReference>